<dbReference type="InterPro" id="IPR027417">
    <property type="entry name" value="P-loop_NTPase"/>
</dbReference>
<evidence type="ECO:0000256" key="3">
    <source>
        <dbReference type="ARBA" id="ARBA00023123"/>
    </source>
</evidence>
<evidence type="ECO:0000256" key="5">
    <source>
        <dbReference type="ARBA" id="ARBA00023203"/>
    </source>
</evidence>
<dbReference type="SMART" id="SM00242">
    <property type="entry name" value="MYSc"/>
    <property type="match status" value="1"/>
</dbReference>
<dbReference type="AlphaFoldDB" id="A0A4P9ZUQ4"/>
<evidence type="ECO:0000313" key="8">
    <source>
        <dbReference type="EMBL" id="RKP37285.1"/>
    </source>
</evidence>
<keyword evidence="3 6" id="KW-0518">Myosin</keyword>
<dbReference type="Gene3D" id="1.20.120.720">
    <property type="entry name" value="Myosin VI head, motor domain, U50 subdomain"/>
    <property type="match status" value="1"/>
</dbReference>
<feature type="domain" description="Myosin motor" evidence="7">
    <location>
        <begin position="1"/>
        <end position="340"/>
    </location>
</feature>
<reference evidence="9" key="1">
    <citation type="journal article" date="2018" name="Nat. Microbiol.">
        <title>Leveraging single-cell genomics to expand the fungal tree of life.</title>
        <authorList>
            <person name="Ahrendt S.R."/>
            <person name="Quandt C.A."/>
            <person name="Ciobanu D."/>
            <person name="Clum A."/>
            <person name="Salamov A."/>
            <person name="Andreopoulos B."/>
            <person name="Cheng J.F."/>
            <person name="Woyke T."/>
            <person name="Pelin A."/>
            <person name="Henrissat B."/>
            <person name="Reynolds N.K."/>
            <person name="Benny G.L."/>
            <person name="Smith M.E."/>
            <person name="James T.Y."/>
            <person name="Grigoriev I.V."/>
        </authorList>
    </citation>
    <scope>NUCLEOTIDE SEQUENCE [LARGE SCALE GENOMIC DNA]</scope>
    <source>
        <strain evidence="9">RSA 468</strain>
    </source>
</reference>
<keyword evidence="9" id="KW-1185">Reference proteome</keyword>
<evidence type="ECO:0000256" key="4">
    <source>
        <dbReference type="ARBA" id="ARBA00023175"/>
    </source>
</evidence>
<dbReference type="GO" id="GO:0016020">
    <property type="term" value="C:membrane"/>
    <property type="evidence" value="ECO:0007669"/>
    <property type="project" value="TreeGrafter"/>
</dbReference>
<dbReference type="InterPro" id="IPR036961">
    <property type="entry name" value="Kinesin_motor_dom_sf"/>
</dbReference>
<keyword evidence="8" id="KW-0378">Hydrolase</keyword>
<keyword evidence="4" id="KW-0505">Motor protein</keyword>
<feature type="non-terminal residue" evidence="8">
    <location>
        <position position="340"/>
    </location>
</feature>
<organism evidence="8 9">
    <name type="scientific">Dimargaris cristalligena</name>
    <dbReference type="NCBI Taxonomy" id="215637"/>
    <lineage>
        <taxon>Eukaryota</taxon>
        <taxon>Fungi</taxon>
        <taxon>Fungi incertae sedis</taxon>
        <taxon>Zoopagomycota</taxon>
        <taxon>Kickxellomycotina</taxon>
        <taxon>Dimargaritomycetes</taxon>
        <taxon>Dimargaritales</taxon>
        <taxon>Dimargaritaceae</taxon>
        <taxon>Dimargaris</taxon>
    </lineage>
</organism>
<dbReference type="GO" id="GO:0051015">
    <property type="term" value="F:actin filament binding"/>
    <property type="evidence" value="ECO:0007669"/>
    <property type="project" value="TreeGrafter"/>
</dbReference>
<name>A0A4P9ZUQ4_9FUNG</name>
<dbReference type="GO" id="GO:0007015">
    <property type="term" value="P:actin filament organization"/>
    <property type="evidence" value="ECO:0007669"/>
    <property type="project" value="TreeGrafter"/>
</dbReference>
<gene>
    <name evidence="8" type="ORF">BJ085DRAFT_17738</name>
</gene>
<keyword evidence="1" id="KW-0547">Nucleotide-binding</keyword>
<keyword evidence="5 6" id="KW-0009">Actin-binding</keyword>
<dbReference type="Pfam" id="PF00063">
    <property type="entry name" value="Myosin_head"/>
    <property type="match status" value="1"/>
</dbReference>
<dbReference type="GO" id="GO:0016787">
    <property type="term" value="F:hydrolase activity"/>
    <property type="evidence" value="ECO:0007669"/>
    <property type="project" value="UniProtKB-KW"/>
</dbReference>
<dbReference type="GO" id="GO:0005524">
    <property type="term" value="F:ATP binding"/>
    <property type="evidence" value="ECO:0007669"/>
    <property type="project" value="UniProtKB-KW"/>
</dbReference>
<dbReference type="Proteomes" id="UP000268162">
    <property type="component" value="Unassembled WGS sequence"/>
</dbReference>
<dbReference type="PRINTS" id="PR00193">
    <property type="entry name" value="MYOSINHEAVY"/>
</dbReference>
<comment type="similarity">
    <text evidence="6">Belongs to the TRAFAC class myosin-kinesin ATPase superfamily. Myosin family.</text>
</comment>
<keyword evidence="2" id="KW-0067">ATP-binding</keyword>
<evidence type="ECO:0000256" key="6">
    <source>
        <dbReference type="PROSITE-ProRule" id="PRU00782"/>
    </source>
</evidence>
<dbReference type="PROSITE" id="PS51456">
    <property type="entry name" value="MYOSIN_MOTOR"/>
    <property type="match status" value="1"/>
</dbReference>
<evidence type="ECO:0000256" key="2">
    <source>
        <dbReference type="ARBA" id="ARBA00022840"/>
    </source>
</evidence>
<dbReference type="STRING" id="215637.A0A4P9ZUQ4"/>
<dbReference type="EMBL" id="ML002515">
    <property type="protein sequence ID" value="RKP37285.1"/>
    <property type="molecule type" value="Genomic_DNA"/>
</dbReference>
<evidence type="ECO:0000313" key="9">
    <source>
        <dbReference type="Proteomes" id="UP000268162"/>
    </source>
</evidence>
<evidence type="ECO:0000256" key="1">
    <source>
        <dbReference type="ARBA" id="ARBA00022741"/>
    </source>
</evidence>
<dbReference type="InterPro" id="IPR001609">
    <property type="entry name" value="Myosin_head_motor_dom-like"/>
</dbReference>
<comment type="caution">
    <text evidence="6">Lacks conserved residue(s) required for the propagation of feature annotation.</text>
</comment>
<accession>A0A4P9ZUQ4</accession>
<evidence type="ECO:0000259" key="7">
    <source>
        <dbReference type="PROSITE" id="PS51456"/>
    </source>
</evidence>
<dbReference type="SUPFAM" id="SSF52540">
    <property type="entry name" value="P-loop containing nucleoside triphosphate hydrolases"/>
    <property type="match status" value="1"/>
</dbReference>
<dbReference type="GO" id="GO:0016459">
    <property type="term" value="C:myosin complex"/>
    <property type="evidence" value="ECO:0007669"/>
    <property type="project" value="UniProtKB-KW"/>
</dbReference>
<protein>
    <submittedName>
        <fullName evidence="8">P-loop containing nucleoside triphosphate hydrolase protein</fullName>
    </submittedName>
</protein>
<dbReference type="GO" id="GO:0005737">
    <property type="term" value="C:cytoplasm"/>
    <property type="evidence" value="ECO:0007669"/>
    <property type="project" value="TreeGrafter"/>
</dbReference>
<dbReference type="Gene3D" id="1.20.58.530">
    <property type="match status" value="1"/>
</dbReference>
<proteinExistence type="inferred from homology"/>
<dbReference type="PANTHER" id="PTHR13140">
    <property type="entry name" value="MYOSIN"/>
    <property type="match status" value="1"/>
</dbReference>
<dbReference type="GO" id="GO:0000146">
    <property type="term" value="F:microfilament motor activity"/>
    <property type="evidence" value="ECO:0007669"/>
    <property type="project" value="TreeGrafter"/>
</dbReference>
<dbReference type="PANTHER" id="PTHR13140:SF550">
    <property type="entry name" value="MYOSIN-IIIB ISOFORM X1"/>
    <property type="match status" value="1"/>
</dbReference>
<sequence>MAGSGKSQSYRHIINQICSLATHAKKEQKSHTQLHNTLTVLEAFGNAGTMYSSNSTRYGMFQEIQFNERGRVIGAKTLTYSLERFRVTNVPTNERNFHIFYYLLQGSSAQERSTYQLHDAAHFRYMTPMADVAKSRFSRTSYIETDHSDKSTKLEDLKAALRAVGLKSRLQTQMFQLLAGILHLGNIEFDEAENAQESASIRNPEVLATVANFLGVNAATLEGALTYKTKLVGSELCTVFLNLEAAEKQRDALARVLYSLMFTWLVEYINKRSCHDSPANFIGVLDQYGFQANPLNRFENFCVNFANEKLHHYVLTDIMADDSALNDEIVCDGIPLPQVA</sequence>
<dbReference type="Gene3D" id="3.40.850.10">
    <property type="entry name" value="Kinesin motor domain"/>
    <property type="match status" value="1"/>
</dbReference>